<gene>
    <name evidence="1" type="ORF">MM171A01683_0007</name>
    <name evidence="2" type="ORF">MM171B02104_0002</name>
</gene>
<evidence type="ECO:0000313" key="1">
    <source>
        <dbReference type="EMBL" id="QJA98632.1"/>
    </source>
</evidence>
<sequence length="84" mass="9602">MTSINITPKIEVCHNFIEQYGTQRKSRSVVIAPIRVTVNEEGGKFYIIYACSLAEKCLFTNCLYSRIKHRELENDDMAVMSIVA</sequence>
<dbReference type="AlphaFoldDB" id="A0A6M3M9T6"/>
<protein>
    <submittedName>
        <fullName evidence="2">Uncharacterized protein</fullName>
    </submittedName>
</protein>
<accession>A0A6M3M9T6</accession>
<evidence type="ECO:0000313" key="2">
    <source>
        <dbReference type="EMBL" id="QJB01699.1"/>
    </source>
</evidence>
<proteinExistence type="predicted"/>
<organism evidence="2">
    <name type="scientific">viral metagenome</name>
    <dbReference type="NCBI Taxonomy" id="1070528"/>
    <lineage>
        <taxon>unclassified sequences</taxon>
        <taxon>metagenomes</taxon>
        <taxon>organismal metagenomes</taxon>
    </lineage>
</organism>
<reference evidence="2" key="1">
    <citation type="submission" date="2020-03" db="EMBL/GenBank/DDBJ databases">
        <title>The deep terrestrial virosphere.</title>
        <authorList>
            <person name="Holmfeldt K."/>
            <person name="Nilsson E."/>
            <person name="Simone D."/>
            <person name="Lopez-Fernandez M."/>
            <person name="Wu X."/>
            <person name="de Brujin I."/>
            <person name="Lundin D."/>
            <person name="Andersson A."/>
            <person name="Bertilsson S."/>
            <person name="Dopson M."/>
        </authorList>
    </citation>
    <scope>NUCLEOTIDE SEQUENCE</scope>
    <source>
        <strain evidence="1">MM171A01683</strain>
        <strain evidence="2">MM171B02104</strain>
    </source>
</reference>
<dbReference type="EMBL" id="MT143726">
    <property type="protein sequence ID" value="QJB01699.1"/>
    <property type="molecule type" value="Genomic_DNA"/>
</dbReference>
<name>A0A6M3M9T6_9ZZZZ</name>
<dbReference type="EMBL" id="MT143596">
    <property type="protein sequence ID" value="QJA98632.1"/>
    <property type="molecule type" value="Genomic_DNA"/>
</dbReference>